<keyword evidence="5" id="KW-0963">Cytoplasm</keyword>
<feature type="domain" description="CBM20" evidence="11">
    <location>
        <begin position="162"/>
        <end position="290"/>
    </location>
</feature>
<dbReference type="EC" id="2.4.1.25" evidence="4"/>
<name>A0A5J4Z1Q9_PORPP</name>
<evidence type="ECO:0000256" key="1">
    <source>
        <dbReference type="ARBA" id="ARBA00000439"/>
    </source>
</evidence>
<accession>A0A5J4Z1Q9</accession>
<evidence type="ECO:0000256" key="10">
    <source>
        <dbReference type="ARBA" id="ARBA00031501"/>
    </source>
</evidence>
<dbReference type="Proteomes" id="UP000324585">
    <property type="component" value="Unassembled WGS sequence"/>
</dbReference>
<dbReference type="OrthoDB" id="6123450at2759"/>
<dbReference type="Gene3D" id="3.20.20.80">
    <property type="entry name" value="Glycosidases"/>
    <property type="match status" value="2"/>
</dbReference>
<dbReference type="PANTHER" id="PTHR32518">
    <property type="match status" value="1"/>
</dbReference>
<evidence type="ECO:0000313" key="13">
    <source>
        <dbReference type="Proteomes" id="UP000324585"/>
    </source>
</evidence>
<dbReference type="PROSITE" id="PS51166">
    <property type="entry name" value="CBM20"/>
    <property type="match status" value="2"/>
</dbReference>
<dbReference type="Pfam" id="PF02446">
    <property type="entry name" value="Glyco_hydro_77"/>
    <property type="match status" value="1"/>
</dbReference>
<dbReference type="EMBL" id="VRMN01000001">
    <property type="protein sequence ID" value="KAA8497781.1"/>
    <property type="molecule type" value="Genomic_DNA"/>
</dbReference>
<evidence type="ECO:0000256" key="6">
    <source>
        <dbReference type="ARBA" id="ARBA00022676"/>
    </source>
</evidence>
<reference evidence="13" key="1">
    <citation type="journal article" date="2019" name="Nat. Commun.">
        <title>Expansion of phycobilisome linker gene families in mesophilic red algae.</title>
        <authorList>
            <person name="Lee J."/>
            <person name="Kim D."/>
            <person name="Bhattacharya D."/>
            <person name="Yoon H.S."/>
        </authorList>
    </citation>
    <scope>NUCLEOTIDE SEQUENCE [LARGE SCALE GENOMIC DNA]</scope>
    <source>
        <strain evidence="13">CCMP 1328</strain>
    </source>
</reference>
<organism evidence="12 13">
    <name type="scientific">Porphyridium purpureum</name>
    <name type="common">Red alga</name>
    <name type="synonym">Porphyridium cruentum</name>
    <dbReference type="NCBI Taxonomy" id="35688"/>
    <lineage>
        <taxon>Eukaryota</taxon>
        <taxon>Rhodophyta</taxon>
        <taxon>Bangiophyceae</taxon>
        <taxon>Porphyridiales</taxon>
        <taxon>Porphyridiaceae</taxon>
        <taxon>Porphyridium</taxon>
    </lineage>
</organism>
<proteinExistence type="inferred from homology"/>
<keyword evidence="6" id="KW-0328">Glycosyltransferase</keyword>
<dbReference type="InterPro" id="IPR003385">
    <property type="entry name" value="Glyco_hydro_77"/>
</dbReference>
<dbReference type="OMA" id="HYEFKED"/>
<dbReference type="Gene3D" id="2.60.40.10">
    <property type="entry name" value="Immunoglobulins"/>
    <property type="match status" value="2"/>
</dbReference>
<comment type="subcellular location">
    <subcellularLocation>
        <location evidence="2">Cytoplasm</location>
    </subcellularLocation>
</comment>
<evidence type="ECO:0000256" key="2">
    <source>
        <dbReference type="ARBA" id="ARBA00004496"/>
    </source>
</evidence>
<dbReference type="GO" id="GO:0005737">
    <property type="term" value="C:cytoplasm"/>
    <property type="evidence" value="ECO:0007669"/>
    <property type="project" value="UniProtKB-SubCell"/>
</dbReference>
<evidence type="ECO:0000256" key="7">
    <source>
        <dbReference type="ARBA" id="ARBA00022679"/>
    </source>
</evidence>
<protein>
    <recommendedName>
        <fullName evidence="4">4-alpha-glucanotransferase</fullName>
        <ecNumber evidence="4">2.4.1.25</ecNumber>
    </recommendedName>
    <alternativeName>
        <fullName evidence="9">Amylomaltase</fullName>
    </alternativeName>
    <alternativeName>
        <fullName evidence="10">Disproportionating enzyme</fullName>
    </alternativeName>
</protein>
<evidence type="ECO:0000256" key="4">
    <source>
        <dbReference type="ARBA" id="ARBA00012560"/>
    </source>
</evidence>
<dbReference type="GO" id="GO:0005975">
    <property type="term" value="P:carbohydrate metabolic process"/>
    <property type="evidence" value="ECO:0007669"/>
    <property type="project" value="InterPro"/>
</dbReference>
<dbReference type="SUPFAM" id="SSF49452">
    <property type="entry name" value="Starch-binding domain-like"/>
    <property type="match status" value="2"/>
</dbReference>
<keyword evidence="8" id="KW-0119">Carbohydrate metabolism</keyword>
<dbReference type="Pfam" id="PF00686">
    <property type="entry name" value="CBM_20"/>
    <property type="match status" value="1"/>
</dbReference>
<dbReference type="PANTHER" id="PTHR32518:SF3">
    <property type="entry name" value="4-ALPHA-GLUCANOTRANSFERASE"/>
    <property type="match status" value="1"/>
</dbReference>
<evidence type="ECO:0000256" key="8">
    <source>
        <dbReference type="ARBA" id="ARBA00023277"/>
    </source>
</evidence>
<keyword evidence="7 12" id="KW-0808">Transferase</keyword>
<dbReference type="InterPro" id="IPR002044">
    <property type="entry name" value="CBM20"/>
</dbReference>
<dbReference type="CDD" id="cd05467">
    <property type="entry name" value="CBM20"/>
    <property type="match status" value="1"/>
</dbReference>
<dbReference type="SMART" id="SM01065">
    <property type="entry name" value="CBM_2"/>
    <property type="match status" value="2"/>
</dbReference>
<evidence type="ECO:0000256" key="3">
    <source>
        <dbReference type="ARBA" id="ARBA00005684"/>
    </source>
</evidence>
<feature type="domain" description="CBM20" evidence="11">
    <location>
        <begin position="3"/>
        <end position="117"/>
    </location>
</feature>
<evidence type="ECO:0000256" key="5">
    <source>
        <dbReference type="ARBA" id="ARBA00022490"/>
    </source>
</evidence>
<sequence>MAEGRGGEVHVRFSVEFNSVYGQIILLSGSAPELGEFQPERALPLRYEHPGVWTADLKIKYPDYDATEELDEPLEYKYVLFEESSKTYKWEAGSPRVIKANFGSLEGDLLLKDVFRNKPDADKEIFSTAAFADVVFRREIGTRMAQKMLEAQESTAITKALVLGKGAYVARFSVFCARVMPDDEVCVSGSTEFLGQNDLAKAVPLADTHFPGWSMCVPMGADDHAVKYRFLIRKKGSTEESDVRAAEPEDYRSIEMNESDSSLINEARSRAVILFTGQEESFHFTTPWRGSGIAIPVFSLRTASSCGVGEFLDLKKMVDVCLAGGFQMLQLLPVNDTTVYNSWRDSYPYSANSCFALHPQYLNIDALGPLPSFIQSELEAAKSELNALKEIDYEKMMKAKTALISKMYALQKGEFLKLREFLDFFKSNQDWLVPYALFRMFTELNGSSKFDLWGARAHVTLAELEELASPDTFHFDYLGVAYYTQFHLHKQLKEAAEYAALRSVIFKGDLPIGVNRYCTDTWVNPHLFHLDMQAGAPADYFAEFGQNWGFPTYNWEVMSSDDYAWWRSRLGSMSKFFHAYRIDHILGFFRIWGMPQGYVSGACGRYKPAIPLKKMELDMKGLWDMDRFLSPYVHDGLLQQMFGNYWGQIKERFFEPSWGGRLKFKDEYKTERQTVDALTPATGSAAAGAVGSAISGLNLDSEDKQFLESLKESLLKLHSNVLLLQDVEDPDVYHPRYMMQKTSSFQELSDEWKRAFMELYDDYFFHRQDDLWREKAMEKLPMMKQSSNMLVCGEDLGFIPACVPEVMEATSIIGLRVQRMPETTDEFGDPAKYPWASVASLSSHDTSTLRGWYESLAPDARQRYYQTMLKMEGEAPETCTTAVVERALDHVLAAPSIWNVHPLQDLLGIDANLRREIASEEQVNNPANPNHYWRFRVHLDLDEILKQSEFLARVKKMNVKHGRGEPYPVATF</sequence>
<dbReference type="AlphaFoldDB" id="A0A5J4Z1Q9"/>
<dbReference type="InterPro" id="IPR013784">
    <property type="entry name" value="Carb-bd-like_fold"/>
</dbReference>
<evidence type="ECO:0000256" key="9">
    <source>
        <dbReference type="ARBA" id="ARBA00031423"/>
    </source>
</evidence>
<comment type="caution">
    <text evidence="12">The sequence shown here is derived from an EMBL/GenBank/DDBJ whole genome shotgun (WGS) entry which is preliminary data.</text>
</comment>
<keyword evidence="13" id="KW-1185">Reference proteome</keyword>
<comment type="catalytic activity">
    <reaction evidence="1">
        <text>Transfers a segment of a (1-&gt;4)-alpha-D-glucan to a new position in an acceptor, which may be glucose or a (1-&gt;4)-alpha-D-glucan.</text>
        <dbReference type="EC" id="2.4.1.25"/>
    </reaction>
</comment>
<dbReference type="InterPro" id="IPR017853">
    <property type="entry name" value="GH"/>
</dbReference>
<dbReference type="GO" id="GO:0004134">
    <property type="term" value="F:4-alpha-glucanotransferase activity"/>
    <property type="evidence" value="ECO:0007669"/>
    <property type="project" value="UniProtKB-EC"/>
</dbReference>
<evidence type="ECO:0000259" key="11">
    <source>
        <dbReference type="PROSITE" id="PS51166"/>
    </source>
</evidence>
<gene>
    <name evidence="12" type="ORF">FVE85_5366</name>
</gene>
<evidence type="ECO:0000313" key="12">
    <source>
        <dbReference type="EMBL" id="KAA8497781.1"/>
    </source>
</evidence>
<dbReference type="SUPFAM" id="SSF51445">
    <property type="entry name" value="(Trans)glycosidases"/>
    <property type="match status" value="1"/>
</dbReference>
<dbReference type="InterPro" id="IPR013783">
    <property type="entry name" value="Ig-like_fold"/>
</dbReference>
<comment type="similarity">
    <text evidence="3">Belongs to the disproportionating enzyme family.</text>
</comment>
<dbReference type="GO" id="GO:2001070">
    <property type="term" value="F:starch binding"/>
    <property type="evidence" value="ECO:0007669"/>
    <property type="project" value="InterPro"/>
</dbReference>